<dbReference type="Gene3D" id="3.30.420.10">
    <property type="entry name" value="Ribonuclease H-like superfamily/Ribonuclease H"/>
    <property type="match status" value="1"/>
</dbReference>
<organism evidence="2 3">
    <name type="scientific">Grouper iridovirus</name>
    <dbReference type="NCBI Taxonomy" id="127569"/>
    <lineage>
        <taxon>Viruses</taxon>
        <taxon>Varidnaviria</taxon>
        <taxon>Bamfordvirae</taxon>
        <taxon>Nucleocytoviricota</taxon>
        <taxon>Megaviricetes</taxon>
        <taxon>Pimascovirales</taxon>
        <taxon>Pimascovirales incertae sedis</taxon>
        <taxon>Iridoviridae</taxon>
        <taxon>Alphairidovirinae</taxon>
        <taxon>Ranavirus</taxon>
        <taxon>Ranavirus epinephelus1</taxon>
        <taxon>Singapore grouper iridovirus</taxon>
    </lineage>
</organism>
<dbReference type="InterPro" id="IPR036397">
    <property type="entry name" value="RNaseH_sf"/>
</dbReference>
<sequence length="174" mass="19605">MTNRKLVSIDIGVRHLAYCIVQDGRVIRLRLYDAGEKLSGIKACDRILCDLLENPSGGEEWLDADVVLIETQHVKNVKAQLVAQTIRTWLTIRGVQWKQVSAALKLKTFIGETNMKYYAYKKKLAELARAEALAQWPNTSETVWDESWVSAAKKDDLADCLLQAIAWLRTGGCL</sequence>
<evidence type="ECO:0000313" key="3">
    <source>
        <dbReference type="Proteomes" id="UP000102282"/>
    </source>
</evidence>
<dbReference type="Pfam" id="PF09159">
    <property type="entry name" value="Ydc2-catalyt"/>
    <property type="match status" value="1"/>
</dbReference>
<gene>
    <name evidence="2" type="ORF">GIV88</name>
</gene>
<dbReference type="InterPro" id="IPR015242">
    <property type="entry name" value="Ydc2_cat"/>
</dbReference>
<dbReference type="InterPro" id="IPR012337">
    <property type="entry name" value="RNaseH-like_sf"/>
</dbReference>
<feature type="domain" description="Mitochondrial resolvase Ydc2 catalytic" evidence="1">
    <location>
        <begin position="71"/>
        <end position="169"/>
    </location>
</feature>
<accession>Q5GAC8</accession>
<dbReference type="GO" id="GO:0003676">
    <property type="term" value="F:nucleic acid binding"/>
    <property type="evidence" value="ECO:0007669"/>
    <property type="project" value="InterPro"/>
</dbReference>
<name>Q5GAC8_9VIRU</name>
<dbReference type="EMBL" id="AY666015">
    <property type="protein sequence ID" value="AAV91115.1"/>
    <property type="molecule type" value="Genomic_DNA"/>
</dbReference>
<dbReference type="SUPFAM" id="SSF53098">
    <property type="entry name" value="Ribonuclease H-like"/>
    <property type="match status" value="1"/>
</dbReference>
<protein>
    <recommendedName>
        <fullName evidence="1">Mitochondrial resolvase Ydc2 catalytic domain-containing protein</fullName>
    </recommendedName>
</protein>
<dbReference type="Proteomes" id="UP000102282">
    <property type="component" value="Genome"/>
</dbReference>
<proteinExistence type="predicted"/>
<evidence type="ECO:0000259" key="1">
    <source>
        <dbReference type="Pfam" id="PF09159"/>
    </source>
</evidence>
<evidence type="ECO:0000313" key="2">
    <source>
        <dbReference type="EMBL" id="AAV91115.1"/>
    </source>
</evidence>
<reference evidence="2 3" key="1">
    <citation type="journal article" date="2005" name="J. Virol.">
        <title>Complete genome sequence of the grouper iridovirus and comparison of genomic organization with those of other iridoviruses.</title>
        <authorList>
            <person name="Tsai C.T."/>
            <person name="Ting J.W."/>
            <person name="Wu M.H."/>
            <person name="Wu M.F."/>
            <person name="Guo I.C."/>
            <person name="Chang C.Y."/>
        </authorList>
    </citation>
    <scope>NUCLEOTIDE SEQUENCE [LARGE SCALE GENOMIC DNA]</scope>
</reference>